<dbReference type="AlphaFoldDB" id="A0AAW3JTC8"/>
<dbReference type="EMBL" id="LLKB01000001">
    <property type="protein sequence ID" value="KQC85842.1"/>
    <property type="molecule type" value="Genomic_DNA"/>
</dbReference>
<dbReference type="InterPro" id="IPR008964">
    <property type="entry name" value="Invasin/intimin_cell_adhesion"/>
</dbReference>
<keyword evidence="3" id="KW-1185">Reference proteome</keyword>
<name>A0AAW3JTC8_9FIRM</name>
<evidence type="ECO:0000313" key="3">
    <source>
        <dbReference type="Proteomes" id="UP000050833"/>
    </source>
</evidence>
<feature type="domain" description="BIG2" evidence="1">
    <location>
        <begin position="263"/>
        <end position="336"/>
    </location>
</feature>
<protein>
    <recommendedName>
        <fullName evidence="1">BIG2 domain-containing protein</fullName>
    </recommendedName>
</protein>
<gene>
    <name evidence="2" type="ORF">APZ18_01145</name>
</gene>
<organism evidence="2 3">
    <name type="scientific">Butyribacter intestini</name>
    <dbReference type="NCBI Taxonomy" id="1703332"/>
    <lineage>
        <taxon>Bacteria</taxon>
        <taxon>Bacillati</taxon>
        <taxon>Bacillota</taxon>
        <taxon>Clostridia</taxon>
        <taxon>Lachnospirales</taxon>
        <taxon>Lachnospiraceae</taxon>
        <taxon>Butyribacter</taxon>
    </lineage>
</organism>
<accession>A0AAW3JTC8</accession>
<reference evidence="2 3" key="1">
    <citation type="submission" date="2015-10" db="EMBL/GenBank/DDBJ databases">
        <title>Butyribacter intestini gen. nov., sp. nov., a butyric acid-producing bacterium of the family Lachnospiraceae isolated from the human faeces.</title>
        <authorList>
            <person name="Zou Y."/>
            <person name="Xue W."/>
            <person name="Luo G."/>
            <person name="Lv M."/>
        </authorList>
    </citation>
    <scope>NUCLEOTIDE SEQUENCE [LARGE SCALE GENOMIC DNA]</scope>
    <source>
        <strain evidence="2 3">TF01-11</strain>
    </source>
</reference>
<feature type="domain" description="BIG2" evidence="1">
    <location>
        <begin position="113"/>
        <end position="186"/>
    </location>
</feature>
<sequence length="339" mass="35684">MKSTDSKKLFFHNKLITLFLIAAICIGIMPDSVLAASQYPVIILTSYNRTLKIGDTFYLAAFTSNGSIPTYKSTSSKIASVTSLGEITAKSPGTCKINVKSKKTEVSCKITVSKTKLVLSKKSVSIEHGENFRLDVKSSTKSQITYKSNKTSVAAVDDSGNITGCKPGDAIITVKADTSTALCKVKVKTPTVKLSHSSLSLYKNQSASIKCEVSSGLAPVWKSNKQSIVSVDENGLVTAHKHGSAVISATVDGVKKICSIEVKSPVIKLNHSSLKLKPGETKTLTASVSSGNAPTWTSKKTSIATINQKGVVKAKKAGTTIITASEDGASASCTVTVTK</sequence>
<dbReference type="Pfam" id="PF02368">
    <property type="entry name" value="Big_2"/>
    <property type="match status" value="3"/>
</dbReference>
<dbReference type="Gene3D" id="2.60.40.1080">
    <property type="match status" value="4"/>
</dbReference>
<dbReference type="Proteomes" id="UP000050833">
    <property type="component" value="Unassembled WGS sequence"/>
</dbReference>
<evidence type="ECO:0000259" key="1">
    <source>
        <dbReference type="SMART" id="SM00635"/>
    </source>
</evidence>
<feature type="domain" description="BIG2" evidence="1">
    <location>
        <begin position="38"/>
        <end position="111"/>
    </location>
</feature>
<dbReference type="SUPFAM" id="SSF49373">
    <property type="entry name" value="Invasin/intimin cell-adhesion fragments"/>
    <property type="match status" value="4"/>
</dbReference>
<dbReference type="SMART" id="SM00635">
    <property type="entry name" value="BID_2"/>
    <property type="match status" value="4"/>
</dbReference>
<proteinExistence type="predicted"/>
<dbReference type="InterPro" id="IPR003343">
    <property type="entry name" value="Big_2"/>
</dbReference>
<evidence type="ECO:0000313" key="2">
    <source>
        <dbReference type="EMBL" id="KQC85842.1"/>
    </source>
</evidence>
<feature type="domain" description="BIG2" evidence="1">
    <location>
        <begin position="188"/>
        <end position="261"/>
    </location>
</feature>
<comment type="caution">
    <text evidence="2">The sequence shown here is derived from an EMBL/GenBank/DDBJ whole genome shotgun (WGS) entry which is preliminary data.</text>
</comment>
<dbReference type="RefSeq" id="WP_055940820.1">
    <property type="nucleotide sequence ID" value="NZ_JAQDCV010000006.1"/>
</dbReference>